<organism evidence="7 8">
    <name type="scientific">Gemmiger gallinarum</name>
    <dbReference type="NCBI Taxonomy" id="2779354"/>
    <lineage>
        <taxon>Bacteria</taxon>
        <taxon>Bacillati</taxon>
        <taxon>Bacillota</taxon>
        <taxon>Clostridia</taxon>
        <taxon>Eubacteriales</taxon>
        <taxon>Gemmiger</taxon>
    </lineage>
</organism>
<feature type="transmembrane region" description="Helical" evidence="6">
    <location>
        <begin position="138"/>
        <end position="162"/>
    </location>
</feature>
<comment type="subunit">
    <text evidence="5">Part of the ribosomal stalk of the 50S ribosomal subunit. The N-terminus interacts with L11 and the large rRNA to form the base of the stalk. The C-terminus forms an elongated spine to which L12 dimers bind in a sequential fashion forming a multimeric L10(L12)X complex.</text>
</comment>
<dbReference type="InterPro" id="IPR001790">
    <property type="entry name" value="Ribosomal_uL10"/>
</dbReference>
<keyword evidence="5" id="KW-0694">RNA-binding</keyword>
<keyword evidence="6" id="KW-1133">Transmembrane helix</keyword>
<name>A0ABR9QZA5_9FIRM</name>
<dbReference type="InterPro" id="IPR047865">
    <property type="entry name" value="Ribosomal_uL10_bac_type"/>
</dbReference>
<sequence>MPSKKILAAKQAYVKELNEKLSSAMAGVVVSYNGISVADDTKLRKELREAGVEYTVVKNTMLRLAVKGTQYEALTECFKGDTAIAISPEDPAAAARILCKFADADKSKRFTVKGGFCDGQVMDAAGVRSLSTMPNREGLLSMLAGSLSGIIGGLAVALQAVADKQEETPAA</sequence>
<keyword evidence="3 5" id="KW-0687">Ribonucleoprotein</keyword>
<reference evidence="7 8" key="1">
    <citation type="submission" date="2020-10" db="EMBL/GenBank/DDBJ databases">
        <title>ChiBAC.</title>
        <authorList>
            <person name="Zenner C."/>
            <person name="Hitch T.C.A."/>
            <person name="Clavel T."/>
        </authorList>
    </citation>
    <scope>NUCLEOTIDE SEQUENCE [LARGE SCALE GENOMIC DNA]</scope>
    <source>
        <strain evidence="7 8">DSM 109015</strain>
    </source>
</reference>
<evidence type="ECO:0000256" key="5">
    <source>
        <dbReference type="HAMAP-Rule" id="MF_00362"/>
    </source>
</evidence>
<dbReference type="Gene3D" id="3.30.70.1730">
    <property type="match status" value="1"/>
</dbReference>
<dbReference type="CDD" id="cd05797">
    <property type="entry name" value="Ribosomal_L10"/>
    <property type="match status" value="1"/>
</dbReference>
<dbReference type="Pfam" id="PF00466">
    <property type="entry name" value="Ribosomal_L10"/>
    <property type="match status" value="1"/>
</dbReference>
<evidence type="ECO:0000256" key="4">
    <source>
        <dbReference type="ARBA" id="ARBA00035202"/>
    </source>
</evidence>
<dbReference type="RefSeq" id="WP_193499572.1">
    <property type="nucleotide sequence ID" value="NZ_JADCKC010000001.1"/>
</dbReference>
<evidence type="ECO:0000256" key="3">
    <source>
        <dbReference type="ARBA" id="ARBA00023274"/>
    </source>
</evidence>
<keyword evidence="2 5" id="KW-0689">Ribosomal protein</keyword>
<dbReference type="InterPro" id="IPR022973">
    <property type="entry name" value="Ribosomal_uL10_bac"/>
</dbReference>
<dbReference type="EMBL" id="JADCKC010000001">
    <property type="protein sequence ID" value="MBE5036217.1"/>
    <property type="molecule type" value="Genomic_DNA"/>
</dbReference>
<comment type="similarity">
    <text evidence="1 5">Belongs to the universal ribosomal protein uL10 family.</text>
</comment>
<dbReference type="HAMAP" id="MF_00362">
    <property type="entry name" value="Ribosomal_uL10"/>
    <property type="match status" value="1"/>
</dbReference>
<evidence type="ECO:0000256" key="6">
    <source>
        <dbReference type="SAM" id="Phobius"/>
    </source>
</evidence>
<dbReference type="InterPro" id="IPR043141">
    <property type="entry name" value="Ribosomal_uL10-like_sf"/>
</dbReference>
<evidence type="ECO:0000313" key="8">
    <source>
        <dbReference type="Proteomes" id="UP000768567"/>
    </source>
</evidence>
<keyword evidence="5" id="KW-0699">rRNA-binding</keyword>
<evidence type="ECO:0000256" key="1">
    <source>
        <dbReference type="ARBA" id="ARBA00008889"/>
    </source>
</evidence>
<protein>
    <recommendedName>
        <fullName evidence="4 5">Large ribosomal subunit protein uL10</fullName>
    </recommendedName>
</protein>
<keyword evidence="6" id="KW-0812">Transmembrane</keyword>
<accession>A0ABR9QZA5</accession>
<keyword evidence="8" id="KW-1185">Reference proteome</keyword>
<dbReference type="PANTHER" id="PTHR11560">
    <property type="entry name" value="39S RIBOSOMAL PROTEIN L10, MITOCHONDRIAL"/>
    <property type="match status" value="1"/>
</dbReference>
<dbReference type="GO" id="GO:0005840">
    <property type="term" value="C:ribosome"/>
    <property type="evidence" value="ECO:0007669"/>
    <property type="project" value="UniProtKB-KW"/>
</dbReference>
<keyword evidence="6" id="KW-0472">Membrane</keyword>
<evidence type="ECO:0000256" key="2">
    <source>
        <dbReference type="ARBA" id="ARBA00022980"/>
    </source>
</evidence>
<dbReference type="Proteomes" id="UP000768567">
    <property type="component" value="Unassembled WGS sequence"/>
</dbReference>
<comment type="caution">
    <text evidence="7">The sequence shown here is derived from an EMBL/GenBank/DDBJ whole genome shotgun (WGS) entry which is preliminary data.</text>
</comment>
<dbReference type="SUPFAM" id="SSF160369">
    <property type="entry name" value="Ribosomal protein L10-like"/>
    <property type="match status" value="1"/>
</dbReference>
<proteinExistence type="inferred from homology"/>
<evidence type="ECO:0000313" key="7">
    <source>
        <dbReference type="EMBL" id="MBE5036217.1"/>
    </source>
</evidence>
<gene>
    <name evidence="5" type="primary">rplJ</name>
    <name evidence="7" type="ORF">INF35_00145</name>
</gene>
<comment type="function">
    <text evidence="5">Forms part of the ribosomal stalk, playing a central role in the interaction of the ribosome with GTP-bound translation factors.</text>
</comment>
<dbReference type="NCBIfam" id="NF000955">
    <property type="entry name" value="PRK00099.1-1"/>
    <property type="match status" value="1"/>
</dbReference>